<dbReference type="RefSeq" id="WP_054437594.1">
    <property type="nucleotide sequence ID" value="NZ_CYTI01000003.1"/>
</dbReference>
<reference evidence="3" key="1">
    <citation type="submission" date="2022-12" db="EMBL/GenBank/DDBJ databases">
        <authorList>
            <person name="Voronina O.L."/>
            <person name="Kunda M.S."/>
            <person name="Ryzhova N."/>
            <person name="Aksenova E.I."/>
        </authorList>
    </citation>
    <scope>NUCLEOTIDE SEQUENCE</scope>
    <source>
        <strain evidence="3">SCCH136:Ach223948</strain>
    </source>
</reference>
<sequence length="181" mass="19457">MSISSALNRIRLAIARALVGQVSDGGGLQTVQIGIQADVGRDQVERFQQYGMTSVPHAGAECVTLSVGGNTDHQVVINVDDRRYRMRGLKTGEMAIYDDQEQSVHLTRDGIVIRGAGKPMRLTDTSEIELDSFVRVTRGLRVDGDVDLRGGKATHNGTDIGHQHKHGGVQEGDDISGTPVA</sequence>
<dbReference type="Pfam" id="PF06890">
    <property type="entry name" value="Phage_Mu_Gp45"/>
    <property type="match status" value="1"/>
</dbReference>
<name>A0A9X3L042_ALCXX</name>
<dbReference type="Pfam" id="PF18946">
    <property type="entry name" value="Apex"/>
    <property type="match status" value="1"/>
</dbReference>
<dbReference type="NCBIfam" id="TIGR01644">
    <property type="entry name" value="phage_P2_V"/>
    <property type="match status" value="1"/>
</dbReference>
<evidence type="ECO:0000256" key="1">
    <source>
        <dbReference type="SAM" id="MobiDB-lite"/>
    </source>
</evidence>
<gene>
    <name evidence="3" type="ORF">O9570_17270</name>
</gene>
<dbReference type="EMBL" id="JAPZVI010000013">
    <property type="protein sequence ID" value="MCZ8403207.1"/>
    <property type="molecule type" value="Genomic_DNA"/>
</dbReference>
<dbReference type="AlphaFoldDB" id="A0A9X3L042"/>
<dbReference type="InterPro" id="IPR053861">
    <property type="entry name" value="Phage_Mu_Gp45_N"/>
</dbReference>
<evidence type="ECO:0000313" key="4">
    <source>
        <dbReference type="Proteomes" id="UP001141992"/>
    </source>
</evidence>
<dbReference type="InterPro" id="IPR044033">
    <property type="entry name" value="GpV-like_apex"/>
</dbReference>
<proteinExistence type="predicted"/>
<organism evidence="3 4">
    <name type="scientific">Alcaligenes xylosoxydans xylosoxydans</name>
    <name type="common">Achromobacter xylosoxidans</name>
    <dbReference type="NCBI Taxonomy" id="85698"/>
    <lineage>
        <taxon>Bacteria</taxon>
        <taxon>Pseudomonadati</taxon>
        <taxon>Pseudomonadota</taxon>
        <taxon>Betaproteobacteria</taxon>
        <taxon>Burkholderiales</taxon>
        <taxon>Alcaligenaceae</taxon>
        <taxon>Achromobacter</taxon>
    </lineage>
</organism>
<comment type="caution">
    <text evidence="3">The sequence shown here is derived from an EMBL/GenBank/DDBJ whole genome shotgun (WGS) entry which is preliminary data.</text>
</comment>
<feature type="region of interest" description="Disordered" evidence="1">
    <location>
        <begin position="149"/>
        <end position="181"/>
    </location>
</feature>
<accession>A0A9X3L042</accession>
<evidence type="ECO:0000313" key="3">
    <source>
        <dbReference type="EMBL" id="MCZ8403207.1"/>
    </source>
</evidence>
<evidence type="ECO:0000259" key="2">
    <source>
        <dbReference type="Pfam" id="PF06890"/>
    </source>
</evidence>
<feature type="domain" description="Bacteriophage Mu Gp45 N-terminal" evidence="2">
    <location>
        <begin position="16"/>
        <end position="83"/>
    </location>
</feature>
<dbReference type="InterPro" id="IPR013046">
    <property type="entry name" value="GpV/Gp45"/>
</dbReference>
<dbReference type="Proteomes" id="UP001141992">
    <property type="component" value="Unassembled WGS sequence"/>
</dbReference>
<dbReference type="InterPro" id="IPR014462">
    <property type="entry name" value="Phage_Mu_Gp45"/>
</dbReference>
<protein>
    <submittedName>
        <fullName evidence="3">Phage baseplate assembly protein V</fullName>
    </submittedName>
</protein>
<dbReference type="PIRSF" id="PIRSF012337">
    <property type="entry name" value="gp45"/>
    <property type="match status" value="1"/>
</dbReference>